<reference evidence="2 3" key="1">
    <citation type="submission" date="2019-08" db="EMBL/GenBank/DDBJ databases">
        <authorList>
            <person name="Peeters C."/>
        </authorList>
    </citation>
    <scope>NUCLEOTIDE SEQUENCE [LARGE SCALE GENOMIC DNA]</scope>
    <source>
        <strain evidence="2 3">LMG 30175</strain>
    </source>
</reference>
<dbReference type="PANTHER" id="PTHR43802:SF1">
    <property type="entry name" value="IP11341P-RELATED"/>
    <property type="match status" value="1"/>
</dbReference>
<sequence>MSNATAKEIVTQMSQDILVKHVGPVGVITLNRPASLNAWTIAMREQIIDTLQRFDADDAVSAIIMTGAGRAFSAGQDLGEAHDFDGEKAVSWIKGWEHYYAVLRGLKKPLVMALNGTAAGSAFQVALLGDIRVGHPGVRMGQPEINAGIASTTGPWIMNHMLGMSRTIELTLTGRLMDADECYRIGLIHHLVPEHQVFDKAVEIATELATKPPVAMRLDKQRFREMTEGTFRDAIEAGMRIQRESYDSGEPARMMEAFFAKRAKQ</sequence>
<organism evidence="2 3">
    <name type="scientific">Pandoraea terrae</name>
    <dbReference type="NCBI Taxonomy" id="1537710"/>
    <lineage>
        <taxon>Bacteria</taxon>
        <taxon>Pseudomonadati</taxon>
        <taxon>Pseudomonadota</taxon>
        <taxon>Betaproteobacteria</taxon>
        <taxon>Burkholderiales</taxon>
        <taxon>Burkholderiaceae</taxon>
        <taxon>Pandoraea</taxon>
    </lineage>
</organism>
<dbReference type="InterPro" id="IPR001753">
    <property type="entry name" value="Enoyl-CoA_hydra/iso"/>
</dbReference>
<dbReference type="GO" id="GO:0003824">
    <property type="term" value="F:catalytic activity"/>
    <property type="evidence" value="ECO:0007669"/>
    <property type="project" value="UniProtKB-ARBA"/>
</dbReference>
<keyword evidence="3" id="KW-1185">Reference proteome</keyword>
<dbReference type="PANTHER" id="PTHR43802">
    <property type="entry name" value="ENOYL-COA HYDRATASE"/>
    <property type="match status" value="1"/>
</dbReference>
<dbReference type="EMBL" id="CABPRZ010000002">
    <property type="protein sequence ID" value="VVD72834.1"/>
    <property type="molecule type" value="Genomic_DNA"/>
</dbReference>
<dbReference type="Proteomes" id="UP000414233">
    <property type="component" value="Unassembled WGS sequence"/>
</dbReference>
<dbReference type="Gene3D" id="3.90.226.10">
    <property type="entry name" value="2-enoyl-CoA Hydratase, Chain A, domain 1"/>
    <property type="match status" value="1"/>
</dbReference>
<evidence type="ECO:0000313" key="3">
    <source>
        <dbReference type="Proteomes" id="UP000414233"/>
    </source>
</evidence>
<dbReference type="AlphaFoldDB" id="A0A5E4SED6"/>
<dbReference type="InterPro" id="IPR029045">
    <property type="entry name" value="ClpP/crotonase-like_dom_sf"/>
</dbReference>
<gene>
    <name evidence="2" type="ORF">PTE30175_00659</name>
</gene>
<dbReference type="Pfam" id="PF00378">
    <property type="entry name" value="ECH_1"/>
    <property type="match status" value="1"/>
</dbReference>
<evidence type="ECO:0000256" key="1">
    <source>
        <dbReference type="ARBA" id="ARBA00005254"/>
    </source>
</evidence>
<dbReference type="CDD" id="cd06558">
    <property type="entry name" value="crotonase-like"/>
    <property type="match status" value="1"/>
</dbReference>
<evidence type="ECO:0000313" key="2">
    <source>
        <dbReference type="EMBL" id="VVD72834.1"/>
    </source>
</evidence>
<dbReference type="SUPFAM" id="SSF52096">
    <property type="entry name" value="ClpP/crotonase"/>
    <property type="match status" value="1"/>
</dbReference>
<proteinExistence type="inferred from homology"/>
<name>A0A5E4SED6_9BURK</name>
<accession>A0A5E4SED6</accession>
<comment type="similarity">
    <text evidence="1">Belongs to the enoyl-CoA hydratase/isomerase family.</text>
</comment>
<protein>
    <submittedName>
        <fullName evidence="2">Enoyl-CoA hydratase</fullName>
    </submittedName>
</protein>